<dbReference type="Proteomes" id="UP001499930">
    <property type="component" value="Unassembled WGS sequence"/>
</dbReference>
<protein>
    <submittedName>
        <fullName evidence="2">Uncharacterized protein</fullName>
    </submittedName>
</protein>
<organism evidence="2 3">
    <name type="scientific">Streptosporangium longisporum</name>
    <dbReference type="NCBI Taxonomy" id="46187"/>
    <lineage>
        <taxon>Bacteria</taxon>
        <taxon>Bacillati</taxon>
        <taxon>Actinomycetota</taxon>
        <taxon>Actinomycetes</taxon>
        <taxon>Streptosporangiales</taxon>
        <taxon>Streptosporangiaceae</taxon>
        <taxon>Streptosporangium</taxon>
    </lineage>
</organism>
<evidence type="ECO:0000256" key="1">
    <source>
        <dbReference type="SAM" id="Phobius"/>
    </source>
</evidence>
<dbReference type="EMBL" id="BAAAWD010000014">
    <property type="protein sequence ID" value="GAA3019710.1"/>
    <property type="molecule type" value="Genomic_DNA"/>
</dbReference>
<accession>A0ABN3Y860</accession>
<gene>
    <name evidence="2" type="ORF">GCM10017559_49930</name>
</gene>
<evidence type="ECO:0000313" key="2">
    <source>
        <dbReference type="EMBL" id="GAA3019710.1"/>
    </source>
</evidence>
<keyword evidence="1" id="KW-0812">Transmembrane</keyword>
<dbReference type="RefSeq" id="WP_344899391.1">
    <property type="nucleotide sequence ID" value="NZ_BAAAWD010000014.1"/>
</dbReference>
<feature type="transmembrane region" description="Helical" evidence="1">
    <location>
        <begin position="12"/>
        <end position="35"/>
    </location>
</feature>
<keyword evidence="1" id="KW-1133">Transmembrane helix</keyword>
<comment type="caution">
    <text evidence="2">The sequence shown here is derived from an EMBL/GenBank/DDBJ whole genome shotgun (WGS) entry which is preliminary data.</text>
</comment>
<sequence>MLMPLSRWQRTFIVAVLVLPMLVIIVLSLPVWLYLPFRQAGRAFILDLVREFTKWIKAAKGE</sequence>
<proteinExistence type="predicted"/>
<evidence type="ECO:0000313" key="3">
    <source>
        <dbReference type="Proteomes" id="UP001499930"/>
    </source>
</evidence>
<keyword evidence="3" id="KW-1185">Reference proteome</keyword>
<name>A0ABN3Y860_9ACTN</name>
<reference evidence="3" key="1">
    <citation type="journal article" date="2019" name="Int. J. Syst. Evol. Microbiol.">
        <title>The Global Catalogue of Microorganisms (GCM) 10K type strain sequencing project: providing services to taxonomists for standard genome sequencing and annotation.</title>
        <authorList>
            <consortium name="The Broad Institute Genomics Platform"/>
            <consortium name="The Broad Institute Genome Sequencing Center for Infectious Disease"/>
            <person name="Wu L."/>
            <person name="Ma J."/>
        </authorList>
    </citation>
    <scope>NUCLEOTIDE SEQUENCE [LARGE SCALE GENOMIC DNA]</scope>
    <source>
        <strain evidence="3">JCM 3106</strain>
    </source>
</reference>
<keyword evidence="1" id="KW-0472">Membrane</keyword>